<feature type="compositionally biased region" description="Polar residues" evidence="9">
    <location>
        <begin position="42"/>
        <end position="51"/>
    </location>
</feature>
<dbReference type="PANTHER" id="PTHR46037">
    <property type="entry name" value="PROTEIN ENHANCER OF SEVENLESS 2B"/>
    <property type="match status" value="1"/>
</dbReference>
<dbReference type="Pfam" id="PF00018">
    <property type="entry name" value="SH3_1"/>
    <property type="match status" value="1"/>
</dbReference>
<dbReference type="Gene3D" id="3.30.505.10">
    <property type="entry name" value="SH2 domain"/>
    <property type="match status" value="1"/>
</dbReference>
<comment type="function">
    <text evidence="5">Induces bone resorption, acting probably through a signaling cascade which results in the secretion of factor(s) enhancing osteoclast formation and activity.</text>
</comment>
<keyword evidence="4" id="KW-0449">Lipoprotein</keyword>
<evidence type="ECO:0000259" key="10">
    <source>
        <dbReference type="PROSITE" id="PS50001"/>
    </source>
</evidence>
<sequence>MEWEAIVSERGKRKKKEKTVSGRVDQKQLWRETEREIDSVGRKQTPNISTVDSDRLDKRRSDRTAQTHDDYTSRAYGTVLICDLISSEHVLCECVPLCQVMQTTGNWYKAELNEFEGYVPKNFIDMVLPSWYQEDISRSEAEKKLMSHYVGAFLIRASQQHGRGNFSISVRHEKDVQHFKVMRDSRWQYYLWSKRFPSLNQLVEYYRKNSINKEEQLFLRDIPPPQPQQQVRTKPKVRDGLGPPVRGPAPSPEPAPRPVPAPRQVFNNNVCACHKAFMPQVKALYDFEAEEKDELDFTAGDVIKVLECSHDNWWKGQLRGKIGLFPSNYTKPI</sequence>
<feature type="domain" description="SH3" evidence="11">
    <location>
        <begin position="276"/>
        <end position="333"/>
    </location>
</feature>
<keyword evidence="2 7" id="KW-0727">SH2 domain</keyword>
<dbReference type="AlphaFoldDB" id="A0AAV1PT46"/>
<dbReference type="InterPro" id="IPR000980">
    <property type="entry name" value="SH2"/>
</dbReference>
<dbReference type="Pfam" id="PF00017">
    <property type="entry name" value="SH2"/>
    <property type="match status" value="1"/>
</dbReference>
<evidence type="ECO:0000256" key="2">
    <source>
        <dbReference type="ARBA" id="ARBA00022999"/>
    </source>
</evidence>
<evidence type="ECO:0000256" key="7">
    <source>
        <dbReference type="PROSITE-ProRule" id="PRU00191"/>
    </source>
</evidence>
<reference evidence="12 13" key="1">
    <citation type="submission" date="2024-01" db="EMBL/GenBank/DDBJ databases">
        <authorList>
            <person name="Alioto T."/>
            <person name="Alioto T."/>
            <person name="Gomez Garrido J."/>
        </authorList>
    </citation>
    <scope>NUCLEOTIDE SEQUENCE [LARGE SCALE GENOMIC DNA]</scope>
</reference>
<evidence type="ECO:0000256" key="8">
    <source>
        <dbReference type="PROSITE-ProRule" id="PRU00192"/>
    </source>
</evidence>
<evidence type="ECO:0000313" key="12">
    <source>
        <dbReference type="EMBL" id="CAK6975042.1"/>
    </source>
</evidence>
<dbReference type="FunFam" id="2.30.30.40:FF:000072">
    <property type="entry name" value="Unconventional Myosin IB"/>
    <property type="match status" value="1"/>
</dbReference>
<dbReference type="PRINTS" id="PR00452">
    <property type="entry name" value="SH3DOMAIN"/>
</dbReference>
<keyword evidence="12" id="KW-0675">Receptor</keyword>
<dbReference type="InterPro" id="IPR036860">
    <property type="entry name" value="SH2_dom_sf"/>
</dbReference>
<comment type="caution">
    <text evidence="12">The sequence shown here is derived from an EMBL/GenBank/DDBJ whole genome shotgun (WGS) entry which is preliminary data.</text>
</comment>
<feature type="compositionally biased region" description="Pro residues" evidence="9">
    <location>
        <begin position="245"/>
        <end position="261"/>
    </location>
</feature>
<keyword evidence="13" id="KW-1185">Reference proteome</keyword>
<accession>A0AAV1PT46</accession>
<feature type="domain" description="SH2" evidence="10">
    <location>
        <begin position="131"/>
        <end position="226"/>
    </location>
</feature>
<dbReference type="Gene3D" id="2.30.30.40">
    <property type="entry name" value="SH3 Domains"/>
    <property type="match status" value="1"/>
</dbReference>
<dbReference type="SMART" id="SM00326">
    <property type="entry name" value="SH3"/>
    <property type="match status" value="1"/>
</dbReference>
<proteinExistence type="predicted"/>
<dbReference type="InterPro" id="IPR001452">
    <property type="entry name" value="SH3_domain"/>
</dbReference>
<dbReference type="CDD" id="cd09941">
    <property type="entry name" value="SH2_Grb2_like"/>
    <property type="match status" value="1"/>
</dbReference>
<dbReference type="SUPFAM" id="SSF55550">
    <property type="entry name" value="SH2 domain"/>
    <property type="match status" value="1"/>
</dbReference>
<dbReference type="SMART" id="SM00252">
    <property type="entry name" value="SH2"/>
    <property type="match status" value="1"/>
</dbReference>
<feature type="compositionally biased region" description="Basic and acidic residues" evidence="9">
    <location>
        <begin position="52"/>
        <end position="66"/>
    </location>
</feature>
<keyword evidence="3" id="KW-0040">ANK repeat</keyword>
<dbReference type="PRINTS" id="PR00401">
    <property type="entry name" value="SH2DOMAIN"/>
</dbReference>
<evidence type="ECO:0000256" key="5">
    <source>
        <dbReference type="ARBA" id="ARBA00037432"/>
    </source>
</evidence>
<evidence type="ECO:0000256" key="1">
    <source>
        <dbReference type="ARBA" id="ARBA00022443"/>
    </source>
</evidence>
<name>A0AAV1PT46_SCOSC</name>
<feature type="region of interest" description="Disordered" evidence="9">
    <location>
        <begin position="217"/>
        <end position="261"/>
    </location>
</feature>
<evidence type="ECO:0000259" key="11">
    <source>
        <dbReference type="PROSITE" id="PS50002"/>
    </source>
</evidence>
<evidence type="ECO:0000256" key="9">
    <source>
        <dbReference type="SAM" id="MobiDB-lite"/>
    </source>
</evidence>
<keyword evidence="1 8" id="KW-0728">SH3 domain</keyword>
<dbReference type="PROSITE" id="PS50002">
    <property type="entry name" value="SH3"/>
    <property type="match status" value="1"/>
</dbReference>
<feature type="region of interest" description="Disordered" evidence="9">
    <location>
        <begin position="1"/>
        <end position="66"/>
    </location>
</feature>
<dbReference type="EMBL" id="CAWUFR010000282">
    <property type="protein sequence ID" value="CAK6975042.1"/>
    <property type="molecule type" value="Genomic_DNA"/>
</dbReference>
<organism evidence="12 13">
    <name type="scientific">Scomber scombrus</name>
    <name type="common">Atlantic mackerel</name>
    <name type="synonym">Scomber vernalis</name>
    <dbReference type="NCBI Taxonomy" id="13677"/>
    <lineage>
        <taxon>Eukaryota</taxon>
        <taxon>Metazoa</taxon>
        <taxon>Chordata</taxon>
        <taxon>Craniata</taxon>
        <taxon>Vertebrata</taxon>
        <taxon>Euteleostomi</taxon>
        <taxon>Actinopterygii</taxon>
        <taxon>Neopterygii</taxon>
        <taxon>Teleostei</taxon>
        <taxon>Neoteleostei</taxon>
        <taxon>Acanthomorphata</taxon>
        <taxon>Pelagiaria</taxon>
        <taxon>Scombriformes</taxon>
        <taxon>Scombridae</taxon>
        <taxon>Scomber</taxon>
    </lineage>
</organism>
<gene>
    <name evidence="12" type="ORF">FSCOSCO3_A034450</name>
</gene>
<dbReference type="InterPro" id="IPR036028">
    <property type="entry name" value="SH3-like_dom_sf"/>
</dbReference>
<evidence type="ECO:0000256" key="6">
    <source>
        <dbReference type="ARBA" id="ARBA00040640"/>
    </source>
</evidence>
<dbReference type="SUPFAM" id="SSF50044">
    <property type="entry name" value="SH3-domain"/>
    <property type="match status" value="1"/>
</dbReference>
<evidence type="ECO:0000256" key="3">
    <source>
        <dbReference type="ARBA" id="ARBA00023043"/>
    </source>
</evidence>
<evidence type="ECO:0000256" key="4">
    <source>
        <dbReference type="ARBA" id="ARBA00023288"/>
    </source>
</evidence>
<protein>
    <recommendedName>
        <fullName evidence="6">Osteoclast-stimulating factor 1</fullName>
    </recommendedName>
</protein>
<dbReference type="Proteomes" id="UP001314229">
    <property type="component" value="Unassembled WGS sequence"/>
</dbReference>
<dbReference type="PROSITE" id="PS50001">
    <property type="entry name" value="SH2"/>
    <property type="match status" value="1"/>
</dbReference>
<evidence type="ECO:0000313" key="13">
    <source>
        <dbReference type="Proteomes" id="UP001314229"/>
    </source>
</evidence>
<feature type="compositionally biased region" description="Basic and acidic residues" evidence="9">
    <location>
        <begin position="18"/>
        <end position="41"/>
    </location>
</feature>
<dbReference type="InterPro" id="IPR043539">
    <property type="entry name" value="Grb2-like"/>
</dbReference>